<keyword evidence="3" id="KW-1185">Reference proteome</keyword>
<protein>
    <submittedName>
        <fullName evidence="2">Transposase</fullName>
    </submittedName>
</protein>
<feature type="region of interest" description="Disordered" evidence="1">
    <location>
        <begin position="1"/>
        <end position="21"/>
    </location>
</feature>
<accession>A0A844Y574</accession>
<dbReference type="InterPro" id="IPR002514">
    <property type="entry name" value="Transposase_8"/>
</dbReference>
<dbReference type="Proteomes" id="UP000430272">
    <property type="component" value="Unassembled WGS sequence"/>
</dbReference>
<dbReference type="GO" id="GO:0004803">
    <property type="term" value="F:transposase activity"/>
    <property type="evidence" value="ECO:0007669"/>
    <property type="project" value="InterPro"/>
</dbReference>
<proteinExistence type="predicted"/>
<dbReference type="OrthoDB" id="9809060at2"/>
<dbReference type="GO" id="GO:0006313">
    <property type="term" value="P:DNA transposition"/>
    <property type="evidence" value="ECO:0007669"/>
    <property type="project" value="InterPro"/>
</dbReference>
<dbReference type="EMBL" id="WTYD01000001">
    <property type="protein sequence ID" value="MXO53710.1"/>
    <property type="molecule type" value="Genomic_DNA"/>
</dbReference>
<evidence type="ECO:0000256" key="1">
    <source>
        <dbReference type="SAM" id="MobiDB-lite"/>
    </source>
</evidence>
<dbReference type="Pfam" id="PF01527">
    <property type="entry name" value="HTH_Tnp_1"/>
    <property type="match status" value="1"/>
</dbReference>
<dbReference type="AlphaFoldDB" id="A0A844Y574"/>
<dbReference type="GO" id="GO:0043565">
    <property type="term" value="F:sequence-specific DNA binding"/>
    <property type="evidence" value="ECO:0007669"/>
    <property type="project" value="InterPro"/>
</dbReference>
<evidence type="ECO:0000313" key="2">
    <source>
        <dbReference type="EMBL" id="MXO53710.1"/>
    </source>
</evidence>
<sequence>MTDGALRGPEQADRVQRRSFSEDEKRAIAMQTLEPHVTVSQVARRHGIAASLLFRWRAQLGLGASEKVRLVTVRVEEDGR</sequence>
<dbReference type="SUPFAM" id="SSF48295">
    <property type="entry name" value="TrpR-like"/>
    <property type="match status" value="1"/>
</dbReference>
<reference evidence="2 3" key="1">
    <citation type="submission" date="2019-12" db="EMBL/GenBank/DDBJ databases">
        <title>Genomic-based taxomic classification of the family Erythrobacteraceae.</title>
        <authorList>
            <person name="Xu L."/>
        </authorList>
    </citation>
    <scope>NUCLEOTIDE SEQUENCE [LARGE SCALE GENOMIC DNA]</scope>
    <source>
        <strain evidence="2 3">JCM 17468</strain>
    </source>
</reference>
<comment type="caution">
    <text evidence="2">The sequence shown here is derived from an EMBL/GenBank/DDBJ whole genome shotgun (WGS) entry which is preliminary data.</text>
</comment>
<dbReference type="InterPro" id="IPR010921">
    <property type="entry name" value="Trp_repressor/repl_initiator"/>
</dbReference>
<name>A0A844Y574_9SPHN</name>
<organism evidence="2 3">
    <name type="scientific">Qipengyuania pelagi</name>
    <dbReference type="NCBI Taxonomy" id="994320"/>
    <lineage>
        <taxon>Bacteria</taxon>
        <taxon>Pseudomonadati</taxon>
        <taxon>Pseudomonadota</taxon>
        <taxon>Alphaproteobacteria</taxon>
        <taxon>Sphingomonadales</taxon>
        <taxon>Erythrobacteraceae</taxon>
        <taxon>Qipengyuania</taxon>
    </lineage>
</organism>
<dbReference type="RefSeq" id="WP_160660532.1">
    <property type="nucleotide sequence ID" value="NZ_BAABDV010000001.1"/>
</dbReference>
<gene>
    <name evidence="2" type="ORF">GRI47_06765</name>
</gene>
<evidence type="ECO:0000313" key="3">
    <source>
        <dbReference type="Proteomes" id="UP000430272"/>
    </source>
</evidence>
<feature type="compositionally biased region" description="Basic and acidic residues" evidence="1">
    <location>
        <begin position="10"/>
        <end position="21"/>
    </location>
</feature>